<proteinExistence type="predicted"/>
<dbReference type="AlphaFoldDB" id="A0AAN4Z069"/>
<organism evidence="1 2">
    <name type="scientific">Pristionchus mayeri</name>
    <dbReference type="NCBI Taxonomy" id="1317129"/>
    <lineage>
        <taxon>Eukaryota</taxon>
        <taxon>Metazoa</taxon>
        <taxon>Ecdysozoa</taxon>
        <taxon>Nematoda</taxon>
        <taxon>Chromadorea</taxon>
        <taxon>Rhabditida</taxon>
        <taxon>Rhabditina</taxon>
        <taxon>Diplogasteromorpha</taxon>
        <taxon>Diplogasteroidea</taxon>
        <taxon>Neodiplogasteridae</taxon>
        <taxon>Pristionchus</taxon>
    </lineage>
</organism>
<gene>
    <name evidence="1" type="ORF">PMAYCL1PPCAC_01199</name>
</gene>
<sequence>SDMTPQWIVVQLMRKAFDLSLASNDALSGLFVKTFDVMTPVLKDFEDRIIRRALETLYEKGSICERYENVKVPSVRSLMYGVIESLHFTIRHLTENGESSEIFQPIIEGFKRDAFNISMQSHDSLVSLFLNAFDVMSLILK</sequence>
<feature type="non-terminal residue" evidence="1">
    <location>
        <position position="1"/>
    </location>
</feature>
<keyword evidence="2" id="KW-1185">Reference proteome</keyword>
<dbReference type="EMBL" id="BTRK01000001">
    <property type="protein sequence ID" value="GMR31004.1"/>
    <property type="molecule type" value="Genomic_DNA"/>
</dbReference>
<accession>A0AAN4Z069</accession>
<dbReference type="Proteomes" id="UP001328107">
    <property type="component" value="Unassembled WGS sequence"/>
</dbReference>
<evidence type="ECO:0000313" key="1">
    <source>
        <dbReference type="EMBL" id="GMR31004.1"/>
    </source>
</evidence>
<feature type="non-terminal residue" evidence="1">
    <location>
        <position position="141"/>
    </location>
</feature>
<protein>
    <submittedName>
        <fullName evidence="1">Uncharacterized protein</fullName>
    </submittedName>
</protein>
<evidence type="ECO:0000313" key="2">
    <source>
        <dbReference type="Proteomes" id="UP001328107"/>
    </source>
</evidence>
<comment type="caution">
    <text evidence="1">The sequence shown here is derived from an EMBL/GenBank/DDBJ whole genome shotgun (WGS) entry which is preliminary data.</text>
</comment>
<name>A0AAN4Z069_9BILA</name>
<reference evidence="2" key="1">
    <citation type="submission" date="2022-10" db="EMBL/GenBank/DDBJ databases">
        <title>Genome assembly of Pristionchus species.</title>
        <authorList>
            <person name="Yoshida K."/>
            <person name="Sommer R.J."/>
        </authorList>
    </citation>
    <scope>NUCLEOTIDE SEQUENCE [LARGE SCALE GENOMIC DNA]</scope>
    <source>
        <strain evidence="2">RS5460</strain>
    </source>
</reference>